<dbReference type="EMBL" id="WPIK01000009">
    <property type="protein sequence ID" value="MVN22240.1"/>
    <property type="molecule type" value="Genomic_DNA"/>
</dbReference>
<proteinExistence type="predicted"/>
<dbReference type="PANTHER" id="PTHR45947">
    <property type="entry name" value="SULFOQUINOVOSYL TRANSFERASE SQD2"/>
    <property type="match status" value="1"/>
</dbReference>
<dbReference type="Gene3D" id="3.40.50.2000">
    <property type="entry name" value="Glycogen Phosphorylase B"/>
    <property type="match status" value="2"/>
</dbReference>
<dbReference type="CDD" id="cd03801">
    <property type="entry name" value="GT4_PimA-like"/>
    <property type="match status" value="1"/>
</dbReference>
<dbReference type="Proteomes" id="UP000462014">
    <property type="component" value="Unassembled WGS sequence"/>
</dbReference>
<name>A0A7K1SYX4_9SPHI</name>
<evidence type="ECO:0000259" key="1">
    <source>
        <dbReference type="Pfam" id="PF00534"/>
    </source>
</evidence>
<protein>
    <submittedName>
        <fullName evidence="2">Glycosyltransferase</fullName>
    </submittedName>
</protein>
<comment type="caution">
    <text evidence="2">The sequence shown here is derived from an EMBL/GenBank/DDBJ whole genome shotgun (WGS) entry which is preliminary data.</text>
</comment>
<dbReference type="RefSeq" id="WP_157567282.1">
    <property type="nucleotide sequence ID" value="NZ_WPIK01000009.1"/>
</dbReference>
<dbReference type="GO" id="GO:0016757">
    <property type="term" value="F:glycosyltransferase activity"/>
    <property type="evidence" value="ECO:0007669"/>
    <property type="project" value="InterPro"/>
</dbReference>
<accession>A0A7K1SYX4</accession>
<organism evidence="2 3">
    <name type="scientific">Mucilaginibacter arboris</name>
    <dbReference type="NCBI Taxonomy" id="2682090"/>
    <lineage>
        <taxon>Bacteria</taxon>
        <taxon>Pseudomonadati</taxon>
        <taxon>Bacteroidota</taxon>
        <taxon>Sphingobacteriia</taxon>
        <taxon>Sphingobacteriales</taxon>
        <taxon>Sphingobacteriaceae</taxon>
        <taxon>Mucilaginibacter</taxon>
    </lineage>
</organism>
<dbReference type="InterPro" id="IPR050194">
    <property type="entry name" value="Glycosyltransferase_grp1"/>
</dbReference>
<evidence type="ECO:0000313" key="3">
    <source>
        <dbReference type="Proteomes" id="UP000462014"/>
    </source>
</evidence>
<dbReference type="AlphaFoldDB" id="A0A7K1SYX4"/>
<dbReference type="Pfam" id="PF00534">
    <property type="entry name" value="Glycos_transf_1"/>
    <property type="match status" value="1"/>
</dbReference>
<evidence type="ECO:0000313" key="2">
    <source>
        <dbReference type="EMBL" id="MVN22240.1"/>
    </source>
</evidence>
<dbReference type="SUPFAM" id="SSF53756">
    <property type="entry name" value="UDP-Glycosyltransferase/glycogen phosphorylase"/>
    <property type="match status" value="1"/>
</dbReference>
<reference evidence="2 3" key="1">
    <citation type="submission" date="2019-12" db="EMBL/GenBank/DDBJ databases">
        <title>Mucilaginibacter sp. HMF7410 genome sequencing and assembly.</title>
        <authorList>
            <person name="Kang H."/>
            <person name="Cha I."/>
            <person name="Kim H."/>
            <person name="Joh K."/>
        </authorList>
    </citation>
    <scope>NUCLEOTIDE SEQUENCE [LARGE SCALE GENOMIC DNA]</scope>
    <source>
        <strain evidence="2 3">HMF7410</strain>
    </source>
</reference>
<dbReference type="PANTHER" id="PTHR45947:SF3">
    <property type="entry name" value="SULFOQUINOVOSYL TRANSFERASE SQD2"/>
    <property type="match status" value="1"/>
</dbReference>
<gene>
    <name evidence="2" type="ORF">GO621_11925</name>
</gene>
<keyword evidence="2" id="KW-0808">Transferase</keyword>
<feature type="domain" description="Glycosyl transferase family 1" evidence="1">
    <location>
        <begin position="274"/>
        <end position="360"/>
    </location>
</feature>
<dbReference type="InterPro" id="IPR001296">
    <property type="entry name" value="Glyco_trans_1"/>
</dbReference>
<keyword evidence="3" id="KW-1185">Reference proteome</keyword>
<sequence length="391" mass="44357">MKILIVSHGVINNDSGLGRVHYELIQEYKKAGHLVEKVDYSDLYPKGQNKFQRVFGSSFTEKLLNYLQKNAFKYNVIDANFENVAFPKESFGFKGVLFVRSHGIRPLYIVAAEKIERYAKVLEAEGKAKKSIKGIAGSYIRSLYKDLTLEDFEASLKYADVVHCLNTHEYEYFIKNGVEKNKLVFIPNGLPQHVLTGLYLDPSVRKKNNAIISFLGSWSFVKGIKDWRSISNFLIKNSELKEIHILGCVVSEDMVKSDFDDSVFNLLKITSTFKPNQLSYLLEKTKVGVFPSYMEGFGFAVLEQLAAGIPVVAYNIPGVADMLNQVDPTLLIEPGKIENLVEKVKYLLNLNEDAYERLSNKCIEVSKRYILENLAPVYLQTFENSLKTLNG</sequence>